<dbReference type="Pfam" id="PF00432">
    <property type="entry name" value="Prenyltrans"/>
    <property type="match status" value="1"/>
</dbReference>
<proteinExistence type="inferred from homology"/>
<feature type="domain" description="Prenyltransferase alpha-alpha toroid" evidence="10">
    <location>
        <begin position="36"/>
        <end position="359"/>
    </location>
</feature>
<evidence type="ECO:0000256" key="8">
    <source>
        <dbReference type="ARBA" id="ARBA00022833"/>
    </source>
</evidence>
<comment type="subunit">
    <text evidence="9">Heterodimer of an alpha and a beta subunit.</text>
</comment>
<gene>
    <name evidence="11" type="ORF">ROZALSC1DRAFT_28740</name>
</gene>
<evidence type="ECO:0000256" key="5">
    <source>
        <dbReference type="ARBA" id="ARBA00022679"/>
    </source>
</evidence>
<sequence length="374" mass="42311">MDFLHLSYNDDNFATKTSDTQSSCIERFQENNSFTLKRQDHIDFILENFVNLESYMISLDSSQTWLCYWMCHSLALLDAPIPHQEKYLLIICFKRLINTIRLLQSEHGGFAGAPGMIPHLASSYAAILAIATIGTAEAYSIVNTKKLYEFLASVKHKDGFFYMQQGGEVDVRGCYCAIVCAYLTGIMDDKLTENEAEYILKCQTYEGGFGGIPDAEAHGGYTFCAVAALKILGRVKDCNMDALIRFVSSKQMKLEGGFQGRCNKLVDGCYSFWQAAIFPIIESELPIPEFHAYNQEMLQRYLLCCCQLDLEDHGGMLDKPEKIIRLSKENPFTLRCMEMSVILGDESNELKTTHPVFNIVSTKVDSILDYFKVK</sequence>
<dbReference type="CDD" id="cd02893">
    <property type="entry name" value="FTase"/>
    <property type="match status" value="1"/>
</dbReference>
<name>A0A4P9YJC1_ROZAC</name>
<keyword evidence="8 9" id="KW-0862">Zinc</keyword>
<keyword evidence="5 9" id="KW-0808">Transferase</keyword>
<reference evidence="12" key="1">
    <citation type="journal article" date="2018" name="Nat. Microbiol.">
        <title>Leveraging single-cell genomics to expand the fungal tree of life.</title>
        <authorList>
            <person name="Ahrendt S.R."/>
            <person name="Quandt C.A."/>
            <person name="Ciobanu D."/>
            <person name="Clum A."/>
            <person name="Salamov A."/>
            <person name="Andreopoulos B."/>
            <person name="Cheng J.F."/>
            <person name="Woyke T."/>
            <person name="Pelin A."/>
            <person name="Henrissat B."/>
            <person name="Reynolds N.K."/>
            <person name="Benny G.L."/>
            <person name="Smith M.E."/>
            <person name="James T.Y."/>
            <person name="Grigoriev I.V."/>
        </authorList>
    </citation>
    <scope>NUCLEOTIDE SEQUENCE [LARGE SCALE GENOMIC DNA]</scope>
    <source>
        <strain evidence="12">CSF55</strain>
    </source>
</reference>
<dbReference type="GO" id="GO:0008270">
    <property type="term" value="F:zinc ion binding"/>
    <property type="evidence" value="ECO:0007669"/>
    <property type="project" value="UniProtKB-UniRule"/>
</dbReference>
<evidence type="ECO:0000259" key="10">
    <source>
        <dbReference type="Pfam" id="PF00432"/>
    </source>
</evidence>
<organism evidence="11 12">
    <name type="scientific">Rozella allomycis (strain CSF55)</name>
    <dbReference type="NCBI Taxonomy" id="988480"/>
    <lineage>
        <taxon>Eukaryota</taxon>
        <taxon>Fungi</taxon>
        <taxon>Fungi incertae sedis</taxon>
        <taxon>Cryptomycota</taxon>
        <taxon>Cryptomycota incertae sedis</taxon>
        <taxon>Rozella</taxon>
    </lineage>
</organism>
<evidence type="ECO:0000256" key="6">
    <source>
        <dbReference type="ARBA" id="ARBA00022723"/>
    </source>
</evidence>
<dbReference type="InterPro" id="IPR026872">
    <property type="entry name" value="FTB"/>
</dbReference>
<keyword evidence="4 9" id="KW-0637">Prenyltransferase</keyword>
<comment type="cofactor">
    <cofactor evidence="9">
        <name>Zn(2+)</name>
        <dbReference type="ChEBI" id="CHEBI:29105"/>
    </cofactor>
    <text evidence="9">Binds 1 zinc ion per subunit.</text>
</comment>
<comment type="function">
    <text evidence="9">Catalyzes the transfer of a farnesyl moiety from farnesyl diphosphate to a cysteine at the fourth position from the C-terminus of several proteins. The beta subunit is responsible for peptide-binding.</text>
</comment>
<evidence type="ECO:0000256" key="7">
    <source>
        <dbReference type="ARBA" id="ARBA00022737"/>
    </source>
</evidence>
<comment type="catalytic activity">
    <reaction evidence="9">
        <text>L-cysteinyl-[protein] + (2E,6E)-farnesyl diphosphate = S-(2E,6E)-farnesyl-L-cysteinyl-[protein] + diphosphate</text>
        <dbReference type="Rhea" id="RHEA:13345"/>
        <dbReference type="Rhea" id="RHEA-COMP:10131"/>
        <dbReference type="Rhea" id="RHEA-COMP:11535"/>
        <dbReference type="ChEBI" id="CHEBI:29950"/>
        <dbReference type="ChEBI" id="CHEBI:33019"/>
        <dbReference type="ChEBI" id="CHEBI:86019"/>
        <dbReference type="ChEBI" id="CHEBI:175763"/>
    </reaction>
</comment>
<evidence type="ECO:0000256" key="9">
    <source>
        <dbReference type="RuleBase" id="RU365056"/>
    </source>
</evidence>
<evidence type="ECO:0000256" key="1">
    <source>
        <dbReference type="ARBA" id="ARBA00010497"/>
    </source>
</evidence>
<dbReference type="InterPro" id="IPR001330">
    <property type="entry name" value="Prenyltrans"/>
</dbReference>
<dbReference type="PANTHER" id="PTHR11774">
    <property type="entry name" value="GERANYLGERANYL TRANSFERASE TYPE BETA SUBUNIT"/>
    <property type="match status" value="1"/>
</dbReference>
<evidence type="ECO:0000256" key="2">
    <source>
        <dbReference type="ARBA" id="ARBA00012702"/>
    </source>
</evidence>
<dbReference type="SUPFAM" id="SSF48239">
    <property type="entry name" value="Terpenoid cyclases/Protein prenyltransferases"/>
    <property type="match status" value="1"/>
</dbReference>
<dbReference type="InterPro" id="IPR008930">
    <property type="entry name" value="Terpenoid_cyclase/PrenylTrfase"/>
</dbReference>
<keyword evidence="6 9" id="KW-0479">Metal-binding</keyword>
<dbReference type="GO" id="GO:0005965">
    <property type="term" value="C:protein farnesyltransferase complex"/>
    <property type="evidence" value="ECO:0007669"/>
    <property type="project" value="UniProtKB-UniRule"/>
</dbReference>
<evidence type="ECO:0000313" key="12">
    <source>
        <dbReference type="Proteomes" id="UP000281549"/>
    </source>
</evidence>
<dbReference type="GO" id="GO:0097354">
    <property type="term" value="P:prenylation"/>
    <property type="evidence" value="ECO:0007669"/>
    <property type="project" value="UniProtKB-UniRule"/>
</dbReference>
<keyword evidence="7" id="KW-0677">Repeat</keyword>
<dbReference type="GO" id="GO:0004660">
    <property type="term" value="F:protein farnesyltransferase activity"/>
    <property type="evidence" value="ECO:0007669"/>
    <property type="project" value="UniProtKB-UniRule"/>
</dbReference>
<dbReference type="AlphaFoldDB" id="A0A4P9YJC1"/>
<dbReference type="EC" id="2.5.1.58" evidence="2 9"/>
<protein>
    <recommendedName>
        <fullName evidence="3 9">Protein farnesyltransferase subunit beta</fullName>
        <shortName evidence="9">FTase-beta</shortName>
        <ecNumber evidence="2 9">2.5.1.58</ecNumber>
    </recommendedName>
</protein>
<evidence type="ECO:0000313" key="11">
    <source>
        <dbReference type="EMBL" id="RKP19686.1"/>
    </source>
</evidence>
<dbReference type="PANTHER" id="PTHR11774:SF6">
    <property type="entry name" value="PROTEIN FARNESYLTRANSFERASE SUBUNIT BETA"/>
    <property type="match status" value="1"/>
</dbReference>
<dbReference type="Gene3D" id="1.50.10.20">
    <property type="match status" value="1"/>
</dbReference>
<comment type="similarity">
    <text evidence="1 9">Belongs to the protein prenyltransferase subunit beta family.</text>
</comment>
<dbReference type="Proteomes" id="UP000281549">
    <property type="component" value="Unassembled WGS sequence"/>
</dbReference>
<accession>A0A4P9YJC1</accession>
<dbReference type="EMBL" id="ML005181">
    <property type="protein sequence ID" value="RKP19686.1"/>
    <property type="molecule type" value="Genomic_DNA"/>
</dbReference>
<evidence type="ECO:0000256" key="4">
    <source>
        <dbReference type="ARBA" id="ARBA00022602"/>
    </source>
</evidence>
<dbReference type="InterPro" id="IPR045089">
    <property type="entry name" value="PGGT1B-like"/>
</dbReference>
<evidence type="ECO:0000256" key="3">
    <source>
        <dbReference type="ARBA" id="ARBA00015798"/>
    </source>
</evidence>